<accession>A0ABS2Y2R0</accession>
<sequence length="161" mass="18449">MLLQQTDKRGRTPLDYVHSQPLKEELLAIVQEGNSPRDGHGEKLLDDAFLEMCSCLLSCMIINYLVVYNLPMHGSFESSEEVNSQLARCVAVHTFEKVISMWKESRLIRHAKDIETLLKMSEYYQQVPHILKKGCGTHSEILLVYLQVLAFQSEKLIKNQG</sequence>
<dbReference type="Proteomes" id="UP001166093">
    <property type="component" value="Unassembled WGS sequence"/>
</dbReference>
<keyword evidence="2" id="KW-1185">Reference proteome</keyword>
<dbReference type="EMBL" id="JAAWVQ010099918">
    <property type="protein sequence ID" value="MBN3280556.1"/>
    <property type="molecule type" value="Genomic_DNA"/>
</dbReference>
<evidence type="ECO:0000313" key="1">
    <source>
        <dbReference type="EMBL" id="MBN3280556.1"/>
    </source>
</evidence>
<dbReference type="PANTHER" id="PTHR46677">
    <property type="entry name" value="SMC5-SMC6 COMPLEX LOCALIZATION FACTOR PROTEIN 1"/>
    <property type="match status" value="1"/>
</dbReference>
<dbReference type="PANTHER" id="PTHR46677:SF1">
    <property type="entry name" value="SMC5-SMC6 COMPLEX LOCALIZATION FACTOR PROTEIN 1"/>
    <property type="match status" value="1"/>
</dbReference>
<gene>
    <name evidence="1" type="primary">Slf1_2</name>
    <name evidence="1" type="ORF">GTO93_0005580</name>
</gene>
<comment type="caution">
    <text evidence="1">The sequence shown here is derived from an EMBL/GenBank/DDBJ whole genome shotgun (WGS) entry which is preliminary data.</text>
</comment>
<proteinExistence type="predicted"/>
<protein>
    <submittedName>
        <fullName evidence="1">SLF1 protein</fullName>
    </submittedName>
</protein>
<name>A0ABS2Y2R0_POLSP</name>
<evidence type="ECO:0000313" key="2">
    <source>
        <dbReference type="Proteomes" id="UP001166093"/>
    </source>
</evidence>
<feature type="non-terminal residue" evidence="1">
    <location>
        <position position="1"/>
    </location>
</feature>
<organism evidence="1 2">
    <name type="scientific">Polyodon spathula</name>
    <name type="common">North American paddlefish</name>
    <name type="synonym">Squalus spathula</name>
    <dbReference type="NCBI Taxonomy" id="7913"/>
    <lineage>
        <taxon>Eukaryota</taxon>
        <taxon>Metazoa</taxon>
        <taxon>Chordata</taxon>
        <taxon>Craniata</taxon>
        <taxon>Vertebrata</taxon>
        <taxon>Euteleostomi</taxon>
        <taxon>Actinopterygii</taxon>
        <taxon>Chondrostei</taxon>
        <taxon>Acipenseriformes</taxon>
        <taxon>Polyodontidae</taxon>
        <taxon>Polyodon</taxon>
    </lineage>
</organism>
<reference evidence="1" key="1">
    <citation type="journal article" date="2021" name="Cell">
        <title>Tracing the genetic footprints of vertebrate landing in non-teleost ray-finned fishes.</title>
        <authorList>
            <person name="Bi X."/>
            <person name="Wang K."/>
            <person name="Yang L."/>
            <person name="Pan H."/>
            <person name="Jiang H."/>
            <person name="Wei Q."/>
            <person name="Fang M."/>
            <person name="Yu H."/>
            <person name="Zhu C."/>
            <person name="Cai Y."/>
            <person name="He Y."/>
            <person name="Gan X."/>
            <person name="Zeng H."/>
            <person name="Yu D."/>
            <person name="Zhu Y."/>
            <person name="Jiang H."/>
            <person name="Qiu Q."/>
            <person name="Yang H."/>
            <person name="Zhang Y.E."/>
            <person name="Wang W."/>
            <person name="Zhu M."/>
            <person name="He S."/>
            <person name="Zhang G."/>
        </authorList>
    </citation>
    <scope>NUCLEOTIDE SEQUENCE</scope>
    <source>
        <strain evidence="1">Pddl_001</strain>
    </source>
</reference>
<feature type="non-terminal residue" evidence="1">
    <location>
        <position position="161"/>
    </location>
</feature>
<dbReference type="InterPro" id="IPR042479">
    <property type="entry name" value="Slf1"/>
</dbReference>